<dbReference type="GO" id="GO:0003700">
    <property type="term" value="F:DNA-binding transcription factor activity"/>
    <property type="evidence" value="ECO:0007669"/>
    <property type="project" value="InterPro"/>
</dbReference>
<dbReference type="PRINTS" id="PR00598">
    <property type="entry name" value="HTHMARR"/>
</dbReference>
<evidence type="ECO:0000256" key="3">
    <source>
        <dbReference type="ARBA" id="ARBA00023163"/>
    </source>
</evidence>
<gene>
    <name evidence="5" type="ORF">CWS20_21715</name>
</gene>
<dbReference type="AlphaFoldDB" id="A0A2N0ZBN7"/>
<dbReference type="RefSeq" id="WP_083957142.1">
    <property type="nucleotide sequence ID" value="NZ_CP194732.1"/>
</dbReference>
<name>A0A2N0ZBN7_9BACI</name>
<keyword evidence="1" id="KW-0805">Transcription regulation</keyword>
<evidence type="ECO:0000256" key="2">
    <source>
        <dbReference type="ARBA" id="ARBA00023125"/>
    </source>
</evidence>
<evidence type="ECO:0000313" key="6">
    <source>
        <dbReference type="Proteomes" id="UP000233343"/>
    </source>
</evidence>
<dbReference type="SUPFAM" id="SSF46785">
    <property type="entry name" value="Winged helix' DNA-binding domain"/>
    <property type="match status" value="1"/>
</dbReference>
<dbReference type="GO" id="GO:0003677">
    <property type="term" value="F:DNA binding"/>
    <property type="evidence" value="ECO:0007669"/>
    <property type="project" value="UniProtKB-KW"/>
</dbReference>
<evidence type="ECO:0000256" key="1">
    <source>
        <dbReference type="ARBA" id="ARBA00023015"/>
    </source>
</evidence>
<accession>A0A2N0ZBN7</accession>
<dbReference type="Proteomes" id="UP000233343">
    <property type="component" value="Unassembled WGS sequence"/>
</dbReference>
<comment type="caution">
    <text evidence="5">The sequence shown here is derived from an EMBL/GenBank/DDBJ whole genome shotgun (WGS) entry which is preliminary data.</text>
</comment>
<protein>
    <submittedName>
        <fullName evidence="5">MarR family transcriptional regulator</fullName>
    </submittedName>
</protein>
<keyword evidence="6" id="KW-1185">Reference proteome</keyword>
<dbReference type="Gene3D" id="1.10.10.10">
    <property type="entry name" value="Winged helix-like DNA-binding domain superfamily/Winged helix DNA-binding domain"/>
    <property type="match status" value="1"/>
</dbReference>
<dbReference type="InterPro" id="IPR036388">
    <property type="entry name" value="WH-like_DNA-bd_sf"/>
</dbReference>
<dbReference type="PANTHER" id="PTHR42756:SF1">
    <property type="entry name" value="TRANSCRIPTIONAL REPRESSOR OF EMRAB OPERON"/>
    <property type="match status" value="1"/>
</dbReference>
<organism evidence="5 6">
    <name type="scientific">Cytobacillus horneckiae</name>
    <dbReference type="NCBI Taxonomy" id="549687"/>
    <lineage>
        <taxon>Bacteria</taxon>
        <taxon>Bacillati</taxon>
        <taxon>Bacillota</taxon>
        <taxon>Bacilli</taxon>
        <taxon>Bacillales</taxon>
        <taxon>Bacillaceae</taxon>
        <taxon>Cytobacillus</taxon>
    </lineage>
</organism>
<reference evidence="5 6" key="1">
    <citation type="journal article" date="2010" name="Int. J. Syst. Evol. Microbiol.">
        <title>Bacillus horneckiae sp. nov., isolated from a spacecraft-assembly clean room.</title>
        <authorList>
            <person name="Vaishampayan P."/>
            <person name="Probst A."/>
            <person name="Krishnamurthi S."/>
            <person name="Ghosh S."/>
            <person name="Osman S."/>
            <person name="McDowall A."/>
            <person name="Ruckmani A."/>
            <person name="Mayilraj S."/>
            <person name="Venkateswaran K."/>
        </authorList>
    </citation>
    <scope>NUCLEOTIDE SEQUENCE [LARGE SCALE GENOMIC DNA]</scope>
    <source>
        <strain evidence="6">1PO1SC</strain>
    </source>
</reference>
<feature type="domain" description="HTH marR-type" evidence="4">
    <location>
        <begin position="1"/>
        <end position="138"/>
    </location>
</feature>
<dbReference type="Pfam" id="PF01047">
    <property type="entry name" value="MarR"/>
    <property type="match status" value="1"/>
</dbReference>
<dbReference type="PROSITE" id="PS50995">
    <property type="entry name" value="HTH_MARR_2"/>
    <property type="match status" value="1"/>
</dbReference>
<dbReference type="SMART" id="SM00347">
    <property type="entry name" value="HTH_MARR"/>
    <property type="match status" value="1"/>
</dbReference>
<dbReference type="PANTHER" id="PTHR42756">
    <property type="entry name" value="TRANSCRIPTIONAL REGULATOR, MARR"/>
    <property type="match status" value="1"/>
</dbReference>
<keyword evidence="2" id="KW-0238">DNA-binding</keyword>
<keyword evidence="3" id="KW-0804">Transcription</keyword>
<evidence type="ECO:0000259" key="4">
    <source>
        <dbReference type="PROSITE" id="PS50995"/>
    </source>
</evidence>
<sequence>MVDKTTLDSFATFTKTSRMIQDEFKQWLTHYKLSPTEFSVLQVLNEKGQQTVQQICNQVLLTSGSMTYVIDRLQDKGLLIRSDCREDRRVVHVKMTSKGLNLMNILLPRYEEYIGNLFQGVSLAQQRELINILKKLGESKISLV</sequence>
<proteinExistence type="predicted"/>
<dbReference type="InterPro" id="IPR000835">
    <property type="entry name" value="HTH_MarR-typ"/>
</dbReference>
<dbReference type="InterPro" id="IPR036390">
    <property type="entry name" value="WH_DNA-bd_sf"/>
</dbReference>
<dbReference type="EMBL" id="PISD01000054">
    <property type="protein sequence ID" value="PKG26926.1"/>
    <property type="molecule type" value="Genomic_DNA"/>
</dbReference>
<evidence type="ECO:0000313" key="5">
    <source>
        <dbReference type="EMBL" id="PKG26926.1"/>
    </source>
</evidence>